<keyword evidence="5 8" id="KW-0812">Transmembrane</keyword>
<organism evidence="10 11">
    <name type="scientific">Streptococcus pacificus</name>
    <dbReference type="NCBI Taxonomy" id="2740577"/>
    <lineage>
        <taxon>Bacteria</taxon>
        <taxon>Bacillati</taxon>
        <taxon>Bacillota</taxon>
        <taxon>Bacilli</taxon>
        <taxon>Lactobacillales</taxon>
        <taxon>Streptococcaceae</taxon>
        <taxon>Streptococcus</taxon>
    </lineage>
</organism>
<proteinExistence type="predicted"/>
<feature type="transmembrane region" description="Helical" evidence="8">
    <location>
        <begin position="75"/>
        <end position="93"/>
    </location>
</feature>
<feature type="transmembrane region" description="Helical" evidence="8">
    <location>
        <begin position="309"/>
        <end position="333"/>
    </location>
</feature>
<evidence type="ECO:0000313" key="11">
    <source>
        <dbReference type="Proteomes" id="UP000653045"/>
    </source>
</evidence>
<name>A0ABS0ZJN5_9STRE</name>
<comment type="caution">
    <text evidence="10">The sequence shown here is derived from an EMBL/GenBank/DDBJ whole genome shotgun (WGS) entry which is preliminary data.</text>
</comment>
<gene>
    <name evidence="10" type="ORF">JHK62_05955</name>
</gene>
<keyword evidence="6 8" id="KW-1133">Transmembrane helix</keyword>
<evidence type="ECO:0000256" key="3">
    <source>
        <dbReference type="ARBA" id="ARBA00022475"/>
    </source>
</evidence>
<keyword evidence="2" id="KW-0813">Transport</keyword>
<evidence type="ECO:0000256" key="2">
    <source>
        <dbReference type="ARBA" id="ARBA00022448"/>
    </source>
</evidence>
<feature type="transmembrane region" description="Helical" evidence="8">
    <location>
        <begin position="44"/>
        <end position="69"/>
    </location>
</feature>
<keyword evidence="4" id="KW-0762">Sugar transport</keyword>
<dbReference type="Pfam" id="PF13303">
    <property type="entry name" value="PTS_EIIC_2"/>
    <property type="match status" value="1"/>
</dbReference>
<evidence type="ECO:0000256" key="8">
    <source>
        <dbReference type="SAM" id="Phobius"/>
    </source>
</evidence>
<reference evidence="10 11" key="1">
    <citation type="journal article" date="2021" name="Int. J. Syst. Evol. Microbiol.">
        <title>Streptococcus vicugnae sp. nov., isolated from faeces of alpacas (Vicugna pacos) and cattle (Bos taurus), Streptococcus zalophi sp. nov., and Streptococcus pacificus sp. nov., isolated from respiratory tract of California sea lions (Zalophus californianus).</title>
        <authorList>
            <person name="Volokhov D.V."/>
            <person name="Zagorodnyaya T.A."/>
            <person name="Shen Z."/>
            <person name="Blom J."/>
            <person name="Furtak V.A."/>
            <person name="Eisenberg T."/>
            <person name="Fan P."/>
            <person name="Jeong K.C."/>
            <person name="Gao Y."/>
            <person name="Zhang S."/>
            <person name="Amselle M."/>
        </authorList>
    </citation>
    <scope>NUCLEOTIDE SEQUENCE [LARGE SCALE GENOMIC DNA]</scope>
    <source>
        <strain evidence="10 11">CSL7591</strain>
    </source>
</reference>
<evidence type="ECO:0000259" key="9">
    <source>
        <dbReference type="Pfam" id="PF13303"/>
    </source>
</evidence>
<evidence type="ECO:0000256" key="7">
    <source>
        <dbReference type="ARBA" id="ARBA00023136"/>
    </source>
</evidence>
<keyword evidence="3" id="KW-1003">Cell membrane</keyword>
<evidence type="ECO:0000256" key="4">
    <source>
        <dbReference type="ARBA" id="ARBA00022597"/>
    </source>
</evidence>
<comment type="subcellular location">
    <subcellularLocation>
        <location evidence="1">Cell membrane</location>
        <topology evidence="1">Multi-pass membrane protein</topology>
    </subcellularLocation>
</comment>
<feature type="transmembrane region" description="Helical" evidence="8">
    <location>
        <begin position="105"/>
        <end position="125"/>
    </location>
</feature>
<evidence type="ECO:0000313" key="10">
    <source>
        <dbReference type="EMBL" id="MBJ8326212.1"/>
    </source>
</evidence>
<evidence type="ECO:0000256" key="5">
    <source>
        <dbReference type="ARBA" id="ARBA00022692"/>
    </source>
</evidence>
<feature type="transmembrane region" description="Helical" evidence="8">
    <location>
        <begin position="235"/>
        <end position="253"/>
    </location>
</feature>
<feature type="transmembrane region" description="Helical" evidence="8">
    <location>
        <begin position="131"/>
        <end position="156"/>
    </location>
</feature>
<keyword evidence="7 8" id="KW-0472">Membrane</keyword>
<evidence type="ECO:0000256" key="6">
    <source>
        <dbReference type="ARBA" id="ARBA00022989"/>
    </source>
</evidence>
<feature type="transmembrane region" description="Helical" evidence="8">
    <location>
        <begin position="176"/>
        <end position="202"/>
    </location>
</feature>
<protein>
    <submittedName>
        <fullName evidence="10">PTS transporter subunit IIC</fullName>
    </submittedName>
</protein>
<feature type="transmembrane region" description="Helical" evidence="8">
    <location>
        <begin position="208"/>
        <end position="228"/>
    </location>
</feature>
<sequence length="349" mass="36993">MSVGEFSNKLLNAVAIGIVVGLIPNAILGEVFKALQPVHPIFSTFLALVGAAQSSIPVIIGCLIGVQFMFNAIEIASLGATLLISSGVVNFITVDGLPAMQLRGIGDLVNIILVSIIATILIKLLQGRLGSLSMILVPLIVVTSVGIFGYMILPYISQISLFIGNVIQRFTTLQPLLMSILLSVSFAIIIISPISTVAIAIAVGLSGLASGAANIGIATCCMTLLVGSIRAKNKLGVTVAIFLGSMKLFIPNWLKYPIINVPIILNGIVGGIVAYFFNIQGTPQSAGFGFSGMVGPINAYQFMTQAPLMRLLIILVSYFVIISISAIIIDFLLTKTLKLYQHHVFEFNS</sequence>
<dbReference type="Proteomes" id="UP000653045">
    <property type="component" value="Unassembled WGS sequence"/>
</dbReference>
<feature type="transmembrane region" description="Helical" evidence="8">
    <location>
        <begin position="12"/>
        <end position="32"/>
    </location>
</feature>
<feature type="transmembrane region" description="Helical" evidence="8">
    <location>
        <begin position="259"/>
        <end position="278"/>
    </location>
</feature>
<evidence type="ECO:0000256" key="1">
    <source>
        <dbReference type="ARBA" id="ARBA00004651"/>
    </source>
</evidence>
<feature type="domain" description="Phosphotransferase system EIIC" evidence="9">
    <location>
        <begin position="9"/>
        <end position="346"/>
    </location>
</feature>
<keyword evidence="11" id="KW-1185">Reference proteome</keyword>
<dbReference type="InterPro" id="IPR003352">
    <property type="entry name" value="PTS_EIIC"/>
</dbReference>
<accession>A0ABS0ZJN5</accession>
<dbReference type="EMBL" id="JAENBO010000004">
    <property type="protein sequence ID" value="MBJ8326212.1"/>
    <property type="molecule type" value="Genomic_DNA"/>
</dbReference>